<evidence type="ECO:0000313" key="3">
    <source>
        <dbReference type="Proteomes" id="UP000737402"/>
    </source>
</evidence>
<dbReference type="PANTHER" id="PTHR36836:SF1">
    <property type="entry name" value="COLANIC ACID BIOSYNTHESIS PROTEIN WCAK"/>
    <property type="match status" value="1"/>
</dbReference>
<protein>
    <submittedName>
        <fullName evidence="2">Polysaccharide pyruvyl transferase WcaK-like protein</fullName>
    </submittedName>
</protein>
<dbReference type="InterPro" id="IPR007345">
    <property type="entry name" value="Polysacch_pyruvyl_Trfase"/>
</dbReference>
<dbReference type="EMBL" id="JAFBED010000013">
    <property type="protein sequence ID" value="MBM7622078.1"/>
    <property type="molecule type" value="Genomic_DNA"/>
</dbReference>
<dbReference type="RefSeq" id="WP_204419326.1">
    <property type="nucleotide sequence ID" value="NZ_JAFBED010000013.1"/>
</dbReference>
<comment type="caution">
    <text evidence="2">The sequence shown here is derived from an EMBL/GenBank/DDBJ whole genome shotgun (WGS) entry which is preliminary data.</text>
</comment>
<proteinExistence type="predicted"/>
<feature type="domain" description="Polysaccharide pyruvyl transferase" evidence="1">
    <location>
        <begin position="55"/>
        <end position="298"/>
    </location>
</feature>
<name>A0ABS2P667_9BACI</name>
<reference evidence="2 3" key="1">
    <citation type="submission" date="2021-01" db="EMBL/GenBank/DDBJ databases">
        <title>Genomic Encyclopedia of Type Strains, Phase IV (KMG-IV): sequencing the most valuable type-strain genomes for metagenomic binning, comparative biology and taxonomic classification.</title>
        <authorList>
            <person name="Goeker M."/>
        </authorList>
    </citation>
    <scope>NUCLEOTIDE SEQUENCE [LARGE SCALE GENOMIC DNA]</scope>
    <source>
        <strain evidence="2 3">DSM 25879</strain>
    </source>
</reference>
<dbReference type="PANTHER" id="PTHR36836">
    <property type="entry name" value="COLANIC ACID BIOSYNTHESIS PROTEIN WCAK"/>
    <property type="match status" value="1"/>
</dbReference>
<dbReference type="Proteomes" id="UP000737402">
    <property type="component" value="Unassembled WGS sequence"/>
</dbReference>
<accession>A0ABS2P667</accession>
<keyword evidence="3" id="KW-1185">Reference proteome</keyword>
<evidence type="ECO:0000313" key="2">
    <source>
        <dbReference type="EMBL" id="MBM7622078.1"/>
    </source>
</evidence>
<evidence type="ECO:0000259" key="1">
    <source>
        <dbReference type="Pfam" id="PF04230"/>
    </source>
</evidence>
<dbReference type="Pfam" id="PF04230">
    <property type="entry name" value="PS_pyruv_trans"/>
    <property type="match status" value="1"/>
</dbReference>
<gene>
    <name evidence="2" type="ORF">JOC95_003988</name>
</gene>
<sequence length="370" mass="42653">MKLYNIAQIGTFDVENYGDLLFPNMFYNEMSKRIALREHTLFSPIGGAKPFETNVEVFPMSDLEKKINFFHYDAIVVGGGDIIRNDTEYFRSLWLAKEMGQRYRIPVIWNCVGVPFSFNGSEDRKNIQDYCNQLVYLSVRDMNAQNKLIHAGVKNINVVPDSIINLNRLYRKDTLQKRFLELGRIGAVPAIKDYIALQASPGIFHRENDYEELINTIKNILEKTRLNVVLLSICHCHNDLLLLQKIKSSFPERVFLINQKLNTKDIASVIASSRFFIGTSLHGNITAYSYGVKHLALNIANISKIDGFFDLIHQQEACIHKMKDVENMFFKQIIATEDEDKHYEKRKSQLAQQIDIHFNNIANIIVKGKK</sequence>
<organism evidence="2 3">
    <name type="scientific">Sutcliffiella tianshenii</name>
    <dbReference type="NCBI Taxonomy" id="1463404"/>
    <lineage>
        <taxon>Bacteria</taxon>
        <taxon>Bacillati</taxon>
        <taxon>Bacillota</taxon>
        <taxon>Bacilli</taxon>
        <taxon>Bacillales</taxon>
        <taxon>Bacillaceae</taxon>
        <taxon>Sutcliffiella</taxon>
    </lineage>
</organism>